<keyword evidence="6 9" id="KW-0823">Tryptophan catabolism</keyword>
<dbReference type="Gene3D" id="3.50.30.50">
    <property type="entry name" value="Putative cyclase"/>
    <property type="match status" value="1"/>
</dbReference>
<proteinExistence type="inferred from homology"/>
<evidence type="ECO:0000256" key="9">
    <source>
        <dbReference type="HAMAP-Rule" id="MF_01969"/>
    </source>
</evidence>
<dbReference type="AlphaFoldDB" id="A0A0U2Z632"/>
<feature type="binding site" evidence="9">
    <location>
        <position position="159"/>
    </location>
    <ligand>
        <name>Zn(2+)</name>
        <dbReference type="ChEBI" id="CHEBI:29105"/>
        <label>2</label>
    </ligand>
</feature>
<evidence type="ECO:0000313" key="11">
    <source>
        <dbReference type="Proteomes" id="UP000067683"/>
    </source>
</evidence>
<organism evidence="10 11">
    <name type="scientific">Planococcus rifietoensis</name>
    <dbReference type="NCBI Taxonomy" id="200991"/>
    <lineage>
        <taxon>Bacteria</taxon>
        <taxon>Bacillati</taxon>
        <taxon>Bacillota</taxon>
        <taxon>Bacilli</taxon>
        <taxon>Bacillales</taxon>
        <taxon>Caryophanaceae</taxon>
        <taxon>Planococcus</taxon>
    </lineage>
</organism>
<dbReference type="InterPro" id="IPR037175">
    <property type="entry name" value="KFase_sf"/>
</dbReference>
<gene>
    <name evidence="9" type="primary">kynB</name>
    <name evidence="10" type="ORF">AUC31_04815</name>
</gene>
<name>A0A0U2Z632_9BACL</name>
<evidence type="ECO:0000256" key="6">
    <source>
        <dbReference type="ARBA" id="ARBA00023079"/>
    </source>
</evidence>
<feature type="binding site" evidence="9">
    <location>
        <position position="49"/>
    </location>
    <ligand>
        <name>Zn(2+)</name>
        <dbReference type="ChEBI" id="CHEBI:29105"/>
        <label>1</label>
    </ligand>
</feature>
<comment type="cofactor">
    <cofactor evidence="9">
        <name>Zn(2+)</name>
        <dbReference type="ChEBI" id="CHEBI:29105"/>
    </cofactor>
    <text evidence="9">Binds 2 zinc ions per subunit.</text>
</comment>
<dbReference type="OrthoDB" id="9796085at2"/>
<dbReference type="GO" id="GO:0019441">
    <property type="term" value="P:L-tryptophan catabolic process to kynurenine"/>
    <property type="evidence" value="ECO:0007669"/>
    <property type="project" value="UniProtKB-UniRule"/>
</dbReference>
<dbReference type="Proteomes" id="UP000067683">
    <property type="component" value="Chromosome"/>
</dbReference>
<feature type="binding site" evidence="9">
    <location>
        <position position="55"/>
    </location>
    <ligand>
        <name>Zn(2+)</name>
        <dbReference type="ChEBI" id="CHEBI:29105"/>
        <label>1</label>
    </ligand>
</feature>
<evidence type="ECO:0000256" key="3">
    <source>
        <dbReference type="ARBA" id="ARBA00022723"/>
    </source>
</evidence>
<dbReference type="GO" id="GO:0004061">
    <property type="term" value="F:arylformamidase activity"/>
    <property type="evidence" value="ECO:0007669"/>
    <property type="project" value="UniProtKB-UniRule"/>
</dbReference>
<feature type="binding site" evidence="9">
    <location>
        <position position="19"/>
    </location>
    <ligand>
        <name>substrate</name>
    </ligand>
</feature>
<dbReference type="Pfam" id="PF04199">
    <property type="entry name" value="Cyclase"/>
    <property type="match status" value="1"/>
</dbReference>
<dbReference type="UniPathway" id="UPA00333">
    <property type="reaction ID" value="UER00454"/>
</dbReference>
<keyword evidence="11" id="KW-1185">Reference proteome</keyword>
<feature type="binding site" evidence="9">
    <location>
        <position position="171"/>
    </location>
    <ligand>
        <name>Zn(2+)</name>
        <dbReference type="ChEBI" id="CHEBI:29105"/>
        <label>1</label>
    </ligand>
</feature>
<evidence type="ECO:0000256" key="2">
    <source>
        <dbReference type="ARBA" id="ARBA00011738"/>
    </source>
</evidence>
<comment type="pathway">
    <text evidence="8 9">Amino-acid degradation; L-tryptophan degradation via kynurenine pathway; L-kynurenine from L-tryptophan: step 2/2.</text>
</comment>
<keyword evidence="4 9" id="KW-0378">Hydrolase</keyword>
<dbReference type="GO" id="GO:0004328">
    <property type="term" value="F:formamidase activity"/>
    <property type="evidence" value="ECO:0007669"/>
    <property type="project" value="InterPro"/>
</dbReference>
<feature type="binding site" evidence="9">
    <location>
        <position position="171"/>
    </location>
    <ligand>
        <name>Zn(2+)</name>
        <dbReference type="ChEBI" id="CHEBI:29105"/>
        <label>2</label>
    </ligand>
</feature>
<dbReference type="FunFam" id="3.50.30.50:FF:000001">
    <property type="entry name" value="Kynurenine formamidase"/>
    <property type="match status" value="1"/>
</dbReference>
<dbReference type="HAMAP" id="MF_01969">
    <property type="entry name" value="KynB"/>
    <property type="match status" value="1"/>
</dbReference>
<dbReference type="RefSeq" id="WP_058381311.1">
    <property type="nucleotide sequence ID" value="NZ_CP013659.2"/>
</dbReference>
<evidence type="ECO:0000256" key="5">
    <source>
        <dbReference type="ARBA" id="ARBA00022833"/>
    </source>
</evidence>
<comment type="function">
    <text evidence="1 9">Catalyzes the hydrolysis of N-formyl-L-kynurenine to L-kynurenine, the second step in the kynurenine pathway of tryptophan degradation.</text>
</comment>
<dbReference type="PANTHER" id="PTHR31118">
    <property type="entry name" value="CYCLASE-LIKE PROTEIN 2"/>
    <property type="match status" value="1"/>
</dbReference>
<keyword evidence="5 9" id="KW-0862">Zinc</keyword>
<dbReference type="SUPFAM" id="SSF102198">
    <property type="entry name" value="Putative cyclase"/>
    <property type="match status" value="1"/>
</dbReference>
<keyword evidence="3 9" id="KW-0479">Metal-binding</keyword>
<dbReference type="GO" id="GO:0008270">
    <property type="term" value="F:zinc ion binding"/>
    <property type="evidence" value="ECO:0007669"/>
    <property type="project" value="UniProtKB-UniRule"/>
</dbReference>
<comment type="subunit">
    <text evidence="2 9">Homodimer.</text>
</comment>
<reference evidence="10" key="1">
    <citation type="submission" date="2016-01" db="EMBL/GenBank/DDBJ databases">
        <title>Complete genome of Planococcus rifietoensis type strain M8.</title>
        <authorList>
            <person name="See-Too W.S."/>
        </authorList>
    </citation>
    <scope>NUCLEOTIDE SEQUENCE [LARGE SCALE GENOMIC DNA]</scope>
    <source>
        <strain evidence="10">M8</strain>
    </source>
</reference>
<dbReference type="KEGG" id="prt:AUC31_04815"/>
<feature type="binding site" evidence="9">
    <location>
        <position position="53"/>
    </location>
    <ligand>
        <name>Zn(2+)</name>
        <dbReference type="ChEBI" id="CHEBI:29105"/>
        <label>1</label>
    </ligand>
</feature>
<evidence type="ECO:0000256" key="4">
    <source>
        <dbReference type="ARBA" id="ARBA00022801"/>
    </source>
</evidence>
<dbReference type="InterPro" id="IPR017484">
    <property type="entry name" value="Kynurenine_formamidase_bac"/>
</dbReference>
<dbReference type="STRING" id="200991.AUC31_04815"/>
<evidence type="ECO:0000313" key="10">
    <source>
        <dbReference type="EMBL" id="ALS74604.1"/>
    </source>
</evidence>
<comment type="similarity">
    <text evidence="9">Belongs to the Cyclase 1 superfamily. KynB family.</text>
</comment>
<sequence>MTKSIIDISMALDSSTPEWPGDTPFSYRLSVTKEESGSVNIGELKSSTHIGTHIDAPFHYDENGLKTDELPLEVYLTTAQVMDVSGHEQVQLSDLDELAHGVTAVLLKTAAWQDRSAFPGAWPVFDPAIAEWMKDQGVRLLGVDVPSVDPETSKELPMHHAMNRNERFILEGIVLDEVAPAVYKLAALPLKIRGGEGSPVRAVLYTE</sequence>
<feature type="binding site" evidence="9">
    <location>
        <position position="55"/>
    </location>
    <ligand>
        <name>Zn(2+)</name>
        <dbReference type="ChEBI" id="CHEBI:29105"/>
        <label>2</label>
    </ligand>
</feature>
<evidence type="ECO:0000256" key="1">
    <source>
        <dbReference type="ARBA" id="ARBA00002204"/>
    </source>
</evidence>
<dbReference type="PANTHER" id="PTHR31118:SF32">
    <property type="entry name" value="KYNURENINE FORMAMIDASE"/>
    <property type="match status" value="1"/>
</dbReference>
<dbReference type="EC" id="3.5.1.9" evidence="9"/>
<feature type="active site" description="Proton donor/acceptor" evidence="9">
    <location>
        <position position="59"/>
    </location>
</feature>
<protein>
    <recommendedName>
        <fullName evidence="9">Kynurenine formamidase</fullName>
        <shortName evidence="9">KFA</shortName>
        <shortName evidence="9">KFase</shortName>
        <ecNumber evidence="9">3.5.1.9</ecNumber>
    </recommendedName>
    <alternativeName>
        <fullName evidence="9">Arylformamidase</fullName>
    </alternativeName>
    <alternativeName>
        <fullName evidence="9">N-formylkynurenine formamidase</fullName>
        <shortName evidence="9">FKF</shortName>
    </alternativeName>
</protein>
<dbReference type="EMBL" id="CP013659">
    <property type="protein sequence ID" value="ALS74604.1"/>
    <property type="molecule type" value="Genomic_DNA"/>
</dbReference>
<accession>A0A0U2Z632</accession>
<dbReference type="InterPro" id="IPR007325">
    <property type="entry name" value="KFase/CYL"/>
</dbReference>
<evidence type="ECO:0000256" key="8">
    <source>
        <dbReference type="ARBA" id="ARBA00060547"/>
    </source>
</evidence>
<evidence type="ECO:0000256" key="7">
    <source>
        <dbReference type="ARBA" id="ARBA00048496"/>
    </source>
</evidence>
<comment type="catalytic activity">
    <reaction evidence="7 9">
        <text>N-formyl-L-kynurenine + H2O = L-kynurenine + formate + H(+)</text>
        <dbReference type="Rhea" id="RHEA:13009"/>
        <dbReference type="ChEBI" id="CHEBI:15377"/>
        <dbReference type="ChEBI" id="CHEBI:15378"/>
        <dbReference type="ChEBI" id="CHEBI:15740"/>
        <dbReference type="ChEBI" id="CHEBI:57959"/>
        <dbReference type="ChEBI" id="CHEBI:58629"/>
        <dbReference type="EC" id="3.5.1.9"/>
    </reaction>
</comment>